<organism evidence="3 4">
    <name type="scientific">Caenorhabditis angaria</name>
    <dbReference type="NCBI Taxonomy" id="860376"/>
    <lineage>
        <taxon>Eukaryota</taxon>
        <taxon>Metazoa</taxon>
        <taxon>Ecdysozoa</taxon>
        <taxon>Nematoda</taxon>
        <taxon>Chromadorea</taxon>
        <taxon>Rhabditida</taxon>
        <taxon>Rhabditina</taxon>
        <taxon>Rhabditomorpha</taxon>
        <taxon>Rhabditoidea</taxon>
        <taxon>Rhabditidae</taxon>
        <taxon>Peloderinae</taxon>
        <taxon>Caenorhabditis</taxon>
    </lineage>
</organism>
<evidence type="ECO:0000313" key="4">
    <source>
        <dbReference type="Proteomes" id="UP001152747"/>
    </source>
</evidence>
<evidence type="ECO:0000256" key="2">
    <source>
        <dbReference type="SAM" id="Phobius"/>
    </source>
</evidence>
<feature type="transmembrane region" description="Helical" evidence="2">
    <location>
        <begin position="118"/>
        <end position="138"/>
    </location>
</feature>
<feature type="transmembrane region" description="Helical" evidence="2">
    <location>
        <begin position="150"/>
        <end position="171"/>
    </location>
</feature>
<dbReference type="EMBL" id="CANHGI010000001">
    <property type="protein sequence ID" value="CAI5439192.1"/>
    <property type="molecule type" value="Genomic_DNA"/>
</dbReference>
<dbReference type="Pfam" id="PF23408">
    <property type="entry name" value="TMEM126_like"/>
    <property type="match status" value="1"/>
</dbReference>
<proteinExistence type="predicted"/>
<feature type="transmembrane region" description="Helical" evidence="2">
    <location>
        <begin position="213"/>
        <end position="233"/>
    </location>
</feature>
<name>A0A9P1MTA9_9PELO</name>
<gene>
    <name evidence="3" type="ORF">CAMP_LOCUS1829</name>
</gene>
<keyword evidence="2" id="KW-0472">Membrane</keyword>
<evidence type="ECO:0000256" key="1">
    <source>
        <dbReference type="SAM" id="MobiDB-lite"/>
    </source>
</evidence>
<keyword evidence="2" id="KW-0812">Transmembrane</keyword>
<comment type="caution">
    <text evidence="3">The sequence shown here is derived from an EMBL/GenBank/DDBJ whole genome shotgun (WGS) entry which is preliminary data.</text>
</comment>
<dbReference type="AlphaFoldDB" id="A0A9P1MTA9"/>
<dbReference type="Proteomes" id="UP001152747">
    <property type="component" value="Unassembled WGS sequence"/>
</dbReference>
<keyword evidence="2" id="KW-1133">Transmembrane helix</keyword>
<dbReference type="OrthoDB" id="6234762at2759"/>
<feature type="compositionally biased region" description="Basic and acidic residues" evidence="1">
    <location>
        <begin position="325"/>
        <end position="334"/>
    </location>
</feature>
<evidence type="ECO:0000313" key="3">
    <source>
        <dbReference type="EMBL" id="CAI5439192.1"/>
    </source>
</evidence>
<feature type="region of interest" description="Disordered" evidence="1">
    <location>
        <begin position="304"/>
        <end position="334"/>
    </location>
</feature>
<dbReference type="InterPro" id="IPR057591">
    <property type="entry name" value="TMEM126-like"/>
</dbReference>
<protein>
    <submittedName>
        <fullName evidence="3">Uncharacterized protein</fullName>
    </submittedName>
</protein>
<accession>A0A9P1MTA9</accession>
<reference evidence="3" key="1">
    <citation type="submission" date="2022-11" db="EMBL/GenBank/DDBJ databases">
        <authorList>
            <person name="Kikuchi T."/>
        </authorList>
    </citation>
    <scope>NUCLEOTIDE SEQUENCE</scope>
    <source>
        <strain evidence="3">PS1010</strain>
    </source>
</reference>
<sequence length="334" mass="37480">MAQGDGKFLDLWQKSEKKFENQRIFDSPATTSSSSSSTLWSNFSQMSSSDQAQLMSKLSANWPFSFERRALNWPVHAGLLANCLTSSLIATRINSDMFLFDAKTKFLESVRKCPKSPFVFGVYSSGVTYYMLYQMLITPKIFSELDPCPSCLVINSIAIGLTTGVAIPMLATPYLAHYVLINRDVANPNDPHVKNLLEFITLGWEGSKPARQILPKIVALQMVVAYGAMYALLWGRERMYNTLDLDPELSKKLIADAQNSTSLKSKIFEVLRKIPVLNGFLEESPENQRHTVNSESSLLHAKIRAVRQNRSPDESPPPRPPSDQISERDNPKIV</sequence>
<keyword evidence="4" id="KW-1185">Reference proteome</keyword>